<evidence type="ECO:0000256" key="1">
    <source>
        <dbReference type="SAM" id="MobiDB-lite"/>
    </source>
</evidence>
<dbReference type="Proteomes" id="UP000735302">
    <property type="component" value="Unassembled WGS sequence"/>
</dbReference>
<reference evidence="2 3" key="1">
    <citation type="journal article" date="2021" name="Elife">
        <title>Chloroplast acquisition without the gene transfer in kleptoplastic sea slugs, Plakobranchus ocellatus.</title>
        <authorList>
            <person name="Maeda T."/>
            <person name="Takahashi S."/>
            <person name="Yoshida T."/>
            <person name="Shimamura S."/>
            <person name="Takaki Y."/>
            <person name="Nagai Y."/>
            <person name="Toyoda A."/>
            <person name="Suzuki Y."/>
            <person name="Arimoto A."/>
            <person name="Ishii H."/>
            <person name="Satoh N."/>
            <person name="Nishiyama T."/>
            <person name="Hasebe M."/>
            <person name="Maruyama T."/>
            <person name="Minagawa J."/>
            <person name="Obokata J."/>
            <person name="Shigenobu S."/>
        </authorList>
    </citation>
    <scope>NUCLEOTIDE SEQUENCE [LARGE SCALE GENOMIC DNA]</scope>
</reference>
<protein>
    <submittedName>
        <fullName evidence="2">Uncharacterized protein</fullName>
    </submittedName>
</protein>
<comment type="caution">
    <text evidence="2">The sequence shown here is derived from an EMBL/GenBank/DDBJ whole genome shotgun (WGS) entry which is preliminary data.</text>
</comment>
<feature type="compositionally biased region" description="Polar residues" evidence="1">
    <location>
        <begin position="67"/>
        <end position="80"/>
    </location>
</feature>
<organism evidence="2 3">
    <name type="scientific">Plakobranchus ocellatus</name>
    <dbReference type="NCBI Taxonomy" id="259542"/>
    <lineage>
        <taxon>Eukaryota</taxon>
        <taxon>Metazoa</taxon>
        <taxon>Spiralia</taxon>
        <taxon>Lophotrochozoa</taxon>
        <taxon>Mollusca</taxon>
        <taxon>Gastropoda</taxon>
        <taxon>Heterobranchia</taxon>
        <taxon>Euthyneura</taxon>
        <taxon>Panpulmonata</taxon>
        <taxon>Sacoglossa</taxon>
        <taxon>Placobranchoidea</taxon>
        <taxon>Plakobranchidae</taxon>
        <taxon>Plakobranchus</taxon>
    </lineage>
</organism>
<dbReference type="AlphaFoldDB" id="A0AAV4D8G1"/>
<dbReference type="EMBL" id="BLXT01007613">
    <property type="protein sequence ID" value="GFO40340.1"/>
    <property type="molecule type" value="Genomic_DNA"/>
</dbReference>
<accession>A0AAV4D8G1</accession>
<proteinExistence type="predicted"/>
<evidence type="ECO:0000313" key="3">
    <source>
        <dbReference type="Proteomes" id="UP000735302"/>
    </source>
</evidence>
<name>A0AAV4D8G1_9GAST</name>
<sequence length="80" mass="9203">MQSGIQLLLYVMRTPLMEVMMVRQHFNKIAVGAFEPESRRLRTRQATGQVPPILESTFDPGIRGSRVQAQSRQRTQAQFE</sequence>
<gene>
    <name evidence="2" type="ORF">PoB_006684500</name>
</gene>
<feature type="region of interest" description="Disordered" evidence="1">
    <location>
        <begin position="41"/>
        <end position="80"/>
    </location>
</feature>
<keyword evidence="3" id="KW-1185">Reference proteome</keyword>
<evidence type="ECO:0000313" key="2">
    <source>
        <dbReference type="EMBL" id="GFO40340.1"/>
    </source>
</evidence>